<sequence length="104" mass="11476">MCKFLVDGGQPSCGQYPPLDQHLTVQIESLSAFPFFTVTFRRDSLRWLLAPPCRSRLAGGDAASSSLKAAALSLHDPHPLPPHRRICGRREHLVPANSPFPYTP</sequence>
<feature type="region of interest" description="Disordered" evidence="1">
    <location>
        <begin position="85"/>
        <end position="104"/>
    </location>
</feature>
<dbReference type="EMBL" id="BQKI01000023">
    <property type="protein sequence ID" value="GJN12621.1"/>
    <property type="molecule type" value="Genomic_DNA"/>
</dbReference>
<evidence type="ECO:0000256" key="1">
    <source>
        <dbReference type="SAM" id="MobiDB-lite"/>
    </source>
</evidence>
<reference evidence="2" key="2">
    <citation type="submission" date="2021-12" db="EMBL/GenBank/DDBJ databases">
        <title>Resequencing data analysis of finger millet.</title>
        <authorList>
            <person name="Hatakeyama M."/>
            <person name="Aluri S."/>
            <person name="Balachadran M.T."/>
            <person name="Sivarajan S.R."/>
            <person name="Poveda L."/>
            <person name="Shimizu-Inatsugi R."/>
            <person name="Schlapbach R."/>
            <person name="Sreeman S.M."/>
            <person name="Shimizu K.K."/>
        </authorList>
    </citation>
    <scope>NUCLEOTIDE SEQUENCE</scope>
</reference>
<comment type="caution">
    <text evidence="2">The sequence shown here is derived from an EMBL/GenBank/DDBJ whole genome shotgun (WGS) entry which is preliminary data.</text>
</comment>
<organism evidence="2 3">
    <name type="scientific">Eleusine coracana subsp. coracana</name>
    <dbReference type="NCBI Taxonomy" id="191504"/>
    <lineage>
        <taxon>Eukaryota</taxon>
        <taxon>Viridiplantae</taxon>
        <taxon>Streptophyta</taxon>
        <taxon>Embryophyta</taxon>
        <taxon>Tracheophyta</taxon>
        <taxon>Spermatophyta</taxon>
        <taxon>Magnoliopsida</taxon>
        <taxon>Liliopsida</taxon>
        <taxon>Poales</taxon>
        <taxon>Poaceae</taxon>
        <taxon>PACMAD clade</taxon>
        <taxon>Chloridoideae</taxon>
        <taxon>Cynodonteae</taxon>
        <taxon>Eleusininae</taxon>
        <taxon>Eleusine</taxon>
    </lineage>
</organism>
<protein>
    <submittedName>
        <fullName evidence="2">Uncharacterized protein</fullName>
    </submittedName>
</protein>
<accession>A0AAV5DR11</accession>
<keyword evidence="3" id="KW-1185">Reference proteome</keyword>
<dbReference type="AlphaFoldDB" id="A0AAV5DR11"/>
<evidence type="ECO:0000313" key="3">
    <source>
        <dbReference type="Proteomes" id="UP001054889"/>
    </source>
</evidence>
<proteinExistence type="predicted"/>
<evidence type="ECO:0000313" key="2">
    <source>
        <dbReference type="EMBL" id="GJN12621.1"/>
    </source>
</evidence>
<dbReference type="Proteomes" id="UP001054889">
    <property type="component" value="Unassembled WGS sequence"/>
</dbReference>
<name>A0AAV5DR11_ELECO</name>
<gene>
    <name evidence="2" type="primary">ga30914</name>
    <name evidence="2" type="ORF">PR202_ga30914</name>
</gene>
<reference evidence="2" key="1">
    <citation type="journal article" date="2018" name="DNA Res.">
        <title>Multiple hybrid de novo genome assembly of finger millet, an orphan allotetraploid crop.</title>
        <authorList>
            <person name="Hatakeyama M."/>
            <person name="Aluri S."/>
            <person name="Balachadran M.T."/>
            <person name="Sivarajan S.R."/>
            <person name="Patrignani A."/>
            <person name="Gruter S."/>
            <person name="Poveda L."/>
            <person name="Shimizu-Inatsugi R."/>
            <person name="Baeten J."/>
            <person name="Francoijs K.J."/>
            <person name="Nataraja K.N."/>
            <person name="Reddy Y.A.N."/>
            <person name="Phadnis S."/>
            <person name="Ravikumar R.L."/>
            <person name="Schlapbach R."/>
            <person name="Sreeman S.M."/>
            <person name="Shimizu K.K."/>
        </authorList>
    </citation>
    <scope>NUCLEOTIDE SEQUENCE</scope>
</reference>